<dbReference type="SUPFAM" id="SSF53300">
    <property type="entry name" value="vWA-like"/>
    <property type="match status" value="1"/>
</dbReference>
<dbReference type="Proteomes" id="UP000199514">
    <property type="component" value="Unassembled WGS sequence"/>
</dbReference>
<dbReference type="PANTHER" id="PTHR37947">
    <property type="entry name" value="BLL2462 PROTEIN"/>
    <property type="match status" value="1"/>
</dbReference>
<name>A0A1I1FXF1_9BACT</name>
<organism evidence="2 3">
    <name type="scientific">Flexibacter flexilis DSM 6793</name>
    <dbReference type="NCBI Taxonomy" id="927664"/>
    <lineage>
        <taxon>Bacteria</taxon>
        <taxon>Pseudomonadati</taxon>
        <taxon>Bacteroidota</taxon>
        <taxon>Cytophagia</taxon>
        <taxon>Cytophagales</taxon>
        <taxon>Flexibacteraceae</taxon>
        <taxon>Flexibacter</taxon>
    </lineage>
</organism>
<proteinExistence type="predicted"/>
<sequence>MEQTRFLLPVSAWYLLPCLLAGVVYAYLLYSKKAPWSKNLNYTLAFLRFVVVSFLAFLLLNPLIKTSLSLIEKPWVVLAIDNSESVAATTRPDSLAHLQQKLQHLADQLKADGINVAVQTLDGQHNSQLDSIKFNQKSTDLNQMLSGLQSTYENRNLANVVLVSDGISNAGVSPTYQAYNYKVLSVGLGDTVPKIDVTLRALYFNKIAYLGNKFPLKVEIQQSGYTGQKTDVLLKQNGKILDKKSVTFKNGFVEADFLVTANAKGLQHLVIEVVPLKGEFSTKNNAAHAYIDVIDGKEKILIAAAAPHPDIKAVRSAIEQQANYEIVTYIQGIDQLKEGERYDLVILHQLPDQRGSLPTALQQWINDGTTPVWFMLGTNSNVQMVNSLNNILKIDARVGQTDKVTASYNKTFDKFIFEEERQFVFPKLPPMTVPYGDYTLAGGTEILLKQQIGALASEKPLLAVGQSQNKKSAILLGEGLWQWRLQEYADTKSHAATDELIRKLVQYLSAKEDKRKFRVYPLETEVFESEKVVFEAETYNNIYEKIYNQKVDLRVISEAGKVQQFSFVTGENASRFEVGNLPNGIYKYVATTTLGGKIEKSEGEFTVREQQLEKLNTTADFGLLREVARQNAGTFFKANQLGALEDYLKKNQPKGLVHADEQTQELINLRWLFWVLLGLISAEWFLRKWRGSY</sequence>
<dbReference type="Gene3D" id="3.40.50.880">
    <property type="match status" value="1"/>
</dbReference>
<evidence type="ECO:0000313" key="3">
    <source>
        <dbReference type="Proteomes" id="UP000199514"/>
    </source>
</evidence>
<keyword evidence="1" id="KW-0812">Transmembrane</keyword>
<dbReference type="STRING" id="927664.SAMN05421780_102361"/>
<dbReference type="InterPro" id="IPR029062">
    <property type="entry name" value="Class_I_gatase-like"/>
</dbReference>
<accession>A0A1I1FXF1</accession>
<dbReference type="PANTHER" id="PTHR37947:SF1">
    <property type="entry name" value="BLL2462 PROTEIN"/>
    <property type="match status" value="1"/>
</dbReference>
<feature type="transmembrane region" description="Helical" evidence="1">
    <location>
        <begin position="12"/>
        <end position="30"/>
    </location>
</feature>
<gene>
    <name evidence="2" type="ORF">SAMN05421780_102361</name>
</gene>
<evidence type="ECO:0000256" key="1">
    <source>
        <dbReference type="SAM" id="Phobius"/>
    </source>
</evidence>
<evidence type="ECO:0000313" key="2">
    <source>
        <dbReference type="EMBL" id="SFC04014.1"/>
    </source>
</evidence>
<dbReference type="EMBL" id="FOLE01000002">
    <property type="protein sequence ID" value="SFC04014.1"/>
    <property type="molecule type" value="Genomic_DNA"/>
</dbReference>
<keyword evidence="3" id="KW-1185">Reference proteome</keyword>
<protein>
    <submittedName>
        <fullName evidence="2">Uncharacterized protein</fullName>
    </submittedName>
</protein>
<keyword evidence="1" id="KW-1133">Transmembrane helix</keyword>
<dbReference type="InterPro" id="IPR036465">
    <property type="entry name" value="vWFA_dom_sf"/>
</dbReference>
<dbReference type="AlphaFoldDB" id="A0A1I1FXF1"/>
<keyword evidence="1" id="KW-0472">Membrane</keyword>
<feature type="transmembrane region" description="Helical" evidence="1">
    <location>
        <begin position="42"/>
        <end position="64"/>
    </location>
</feature>
<reference evidence="2 3" key="1">
    <citation type="submission" date="2016-10" db="EMBL/GenBank/DDBJ databases">
        <authorList>
            <person name="de Groot N.N."/>
        </authorList>
    </citation>
    <scope>NUCLEOTIDE SEQUENCE [LARGE SCALE GENOMIC DNA]</scope>
    <source>
        <strain evidence="2 3">DSM 6793</strain>
    </source>
</reference>
<dbReference type="SUPFAM" id="SSF52317">
    <property type="entry name" value="Class I glutamine amidotransferase-like"/>
    <property type="match status" value="1"/>
</dbReference>